<dbReference type="Proteomes" id="UP000838878">
    <property type="component" value="Chromosome 8"/>
</dbReference>
<gene>
    <name evidence="12" type="ORF">BINO364_LOCUS14309</name>
</gene>
<evidence type="ECO:0000313" key="13">
    <source>
        <dbReference type="Proteomes" id="UP000838878"/>
    </source>
</evidence>
<dbReference type="OrthoDB" id="7257204at2759"/>
<dbReference type="PANTHER" id="PTHR21137:SF35">
    <property type="entry name" value="ODORANT RECEPTOR 19A-RELATED"/>
    <property type="match status" value="1"/>
</dbReference>
<evidence type="ECO:0000256" key="4">
    <source>
        <dbReference type="ARBA" id="ARBA00022692"/>
    </source>
</evidence>
<protein>
    <submittedName>
        <fullName evidence="12">Uncharacterized protein</fullName>
    </submittedName>
</protein>
<dbReference type="GO" id="GO:0007165">
    <property type="term" value="P:signal transduction"/>
    <property type="evidence" value="ECO:0007669"/>
    <property type="project" value="UniProtKB-KW"/>
</dbReference>
<evidence type="ECO:0000256" key="1">
    <source>
        <dbReference type="ARBA" id="ARBA00004651"/>
    </source>
</evidence>
<keyword evidence="6 10" id="KW-1133">Transmembrane helix</keyword>
<evidence type="ECO:0000256" key="3">
    <source>
        <dbReference type="ARBA" id="ARBA00022606"/>
    </source>
</evidence>
<evidence type="ECO:0000256" key="11">
    <source>
        <dbReference type="SAM" id="SignalP"/>
    </source>
</evidence>
<dbReference type="GO" id="GO:0005886">
    <property type="term" value="C:plasma membrane"/>
    <property type="evidence" value="ECO:0007669"/>
    <property type="project" value="UniProtKB-SubCell"/>
</dbReference>
<accession>A0A8J9UZ57</accession>
<dbReference type="EMBL" id="OV170228">
    <property type="protein sequence ID" value="CAH0729171.1"/>
    <property type="molecule type" value="Genomic_DNA"/>
</dbReference>
<evidence type="ECO:0000256" key="8">
    <source>
        <dbReference type="ARBA" id="ARBA00023170"/>
    </source>
</evidence>
<dbReference type="AlphaFoldDB" id="A0A8J9UZ57"/>
<keyword evidence="2" id="KW-1003">Cell membrane</keyword>
<keyword evidence="4 10" id="KW-0812">Transmembrane</keyword>
<evidence type="ECO:0000256" key="9">
    <source>
        <dbReference type="ARBA" id="ARBA00023224"/>
    </source>
</evidence>
<evidence type="ECO:0000256" key="5">
    <source>
        <dbReference type="ARBA" id="ARBA00022725"/>
    </source>
</evidence>
<organism evidence="12 13">
    <name type="scientific">Brenthis ino</name>
    <name type="common">lesser marbled fritillary</name>
    <dbReference type="NCBI Taxonomy" id="405034"/>
    <lineage>
        <taxon>Eukaryota</taxon>
        <taxon>Metazoa</taxon>
        <taxon>Ecdysozoa</taxon>
        <taxon>Arthropoda</taxon>
        <taxon>Hexapoda</taxon>
        <taxon>Insecta</taxon>
        <taxon>Pterygota</taxon>
        <taxon>Neoptera</taxon>
        <taxon>Endopterygota</taxon>
        <taxon>Lepidoptera</taxon>
        <taxon>Glossata</taxon>
        <taxon>Ditrysia</taxon>
        <taxon>Papilionoidea</taxon>
        <taxon>Nymphalidae</taxon>
        <taxon>Heliconiinae</taxon>
        <taxon>Argynnini</taxon>
        <taxon>Brenthis</taxon>
    </lineage>
</organism>
<dbReference type="Pfam" id="PF02949">
    <property type="entry name" value="7tm_6"/>
    <property type="match status" value="1"/>
</dbReference>
<reference evidence="12" key="1">
    <citation type="submission" date="2021-12" db="EMBL/GenBank/DDBJ databases">
        <authorList>
            <person name="Martin H S."/>
        </authorList>
    </citation>
    <scope>NUCLEOTIDE SEQUENCE</scope>
</reference>
<keyword evidence="3" id="KW-0716">Sensory transduction</keyword>
<keyword evidence="9" id="KW-0807">Transducer</keyword>
<keyword evidence="8" id="KW-0675">Receptor</keyword>
<dbReference type="InterPro" id="IPR004117">
    <property type="entry name" value="7tm6_olfct_rcpt"/>
</dbReference>
<evidence type="ECO:0000256" key="10">
    <source>
        <dbReference type="SAM" id="Phobius"/>
    </source>
</evidence>
<dbReference type="GO" id="GO:0005549">
    <property type="term" value="F:odorant binding"/>
    <property type="evidence" value="ECO:0007669"/>
    <property type="project" value="InterPro"/>
</dbReference>
<evidence type="ECO:0000256" key="2">
    <source>
        <dbReference type="ARBA" id="ARBA00022475"/>
    </source>
</evidence>
<name>A0A8J9UZ57_9NEOP</name>
<comment type="subcellular location">
    <subcellularLocation>
        <location evidence="1">Cell membrane</location>
        <topology evidence="1">Multi-pass membrane protein</topology>
    </subcellularLocation>
</comment>
<dbReference type="PANTHER" id="PTHR21137">
    <property type="entry name" value="ODORANT RECEPTOR"/>
    <property type="match status" value="1"/>
</dbReference>
<feature type="transmembrane region" description="Helical" evidence="10">
    <location>
        <begin position="65"/>
        <end position="85"/>
    </location>
</feature>
<keyword evidence="7 10" id="KW-0472">Membrane</keyword>
<evidence type="ECO:0000256" key="6">
    <source>
        <dbReference type="ARBA" id="ARBA00022989"/>
    </source>
</evidence>
<feature type="chain" id="PRO_5035442319" evidence="11">
    <location>
        <begin position="19"/>
        <end position="186"/>
    </location>
</feature>
<keyword evidence="5" id="KW-0552">Olfaction</keyword>
<proteinExistence type="predicted"/>
<evidence type="ECO:0000313" key="12">
    <source>
        <dbReference type="EMBL" id="CAH0729171.1"/>
    </source>
</evidence>
<keyword evidence="11" id="KW-0732">Signal</keyword>
<sequence>MWFVLLIYFLCVANDCMARVLEVYKADDESNVSYSSRLNKSLRYFYLTHIKLEEYTHALNNMYKWLAFVPLCNAAMCTCLILLLMSKEVNWRFAPHLLPMFAEIFAYNWFGEQVKTKARNVQVALINFDWMNLELKDRKCYLIIIIYINKKFGIKTAVGNDLSLITMTAVLKVSYQAFTVLQSVDK</sequence>
<keyword evidence="13" id="KW-1185">Reference proteome</keyword>
<feature type="signal peptide" evidence="11">
    <location>
        <begin position="1"/>
        <end position="18"/>
    </location>
</feature>
<evidence type="ECO:0000256" key="7">
    <source>
        <dbReference type="ARBA" id="ARBA00023136"/>
    </source>
</evidence>
<feature type="non-terminal residue" evidence="12">
    <location>
        <position position="186"/>
    </location>
</feature>
<dbReference type="GO" id="GO:0004984">
    <property type="term" value="F:olfactory receptor activity"/>
    <property type="evidence" value="ECO:0007669"/>
    <property type="project" value="InterPro"/>
</dbReference>